<name>A0A3D8T971_9HELO</name>
<feature type="compositionally biased region" description="Basic and acidic residues" evidence="1">
    <location>
        <begin position="30"/>
        <end position="47"/>
    </location>
</feature>
<protein>
    <submittedName>
        <fullName evidence="2">Uncharacterized protein</fullName>
    </submittedName>
</protein>
<feature type="compositionally biased region" description="Basic and acidic residues" evidence="1">
    <location>
        <begin position="105"/>
        <end position="125"/>
    </location>
</feature>
<proteinExistence type="predicted"/>
<dbReference type="OrthoDB" id="3545073at2759"/>
<evidence type="ECO:0000313" key="3">
    <source>
        <dbReference type="Proteomes" id="UP000256328"/>
    </source>
</evidence>
<reference evidence="2 3" key="1">
    <citation type="journal article" date="2018" name="IMA Fungus">
        <title>IMA Genome-F 9: Draft genome sequence of Annulohypoxylon stygium, Aspergillus mulundensis, Berkeleyomyces basicola (syn. Thielaviopsis basicola), Ceratocystis smalleyi, two Cercospora beticola strains, Coleophoma cylindrospora, Fusarium fracticaudum, Phialophora cf. hyalina, and Morchella septimelata.</title>
        <authorList>
            <person name="Wingfield B.D."/>
            <person name="Bills G.F."/>
            <person name="Dong Y."/>
            <person name="Huang W."/>
            <person name="Nel W.J."/>
            <person name="Swalarsk-Parry B.S."/>
            <person name="Vaghefi N."/>
            <person name="Wilken P.M."/>
            <person name="An Z."/>
            <person name="de Beer Z.W."/>
            <person name="De Vos L."/>
            <person name="Chen L."/>
            <person name="Duong T.A."/>
            <person name="Gao Y."/>
            <person name="Hammerbacher A."/>
            <person name="Kikkert J.R."/>
            <person name="Li Y."/>
            <person name="Li H."/>
            <person name="Li K."/>
            <person name="Li Q."/>
            <person name="Liu X."/>
            <person name="Ma X."/>
            <person name="Naidoo K."/>
            <person name="Pethybridge S.J."/>
            <person name="Sun J."/>
            <person name="Steenkamp E.T."/>
            <person name="van der Nest M.A."/>
            <person name="van Wyk S."/>
            <person name="Wingfield M.J."/>
            <person name="Xiong C."/>
            <person name="Yue Q."/>
            <person name="Zhang X."/>
        </authorList>
    </citation>
    <scope>NUCLEOTIDE SEQUENCE [LARGE SCALE GENOMIC DNA]</scope>
    <source>
        <strain evidence="2 3">BP5796</strain>
    </source>
</reference>
<organism evidence="2 3">
    <name type="scientific">Coleophoma crateriformis</name>
    <dbReference type="NCBI Taxonomy" id="565419"/>
    <lineage>
        <taxon>Eukaryota</taxon>
        <taxon>Fungi</taxon>
        <taxon>Dikarya</taxon>
        <taxon>Ascomycota</taxon>
        <taxon>Pezizomycotina</taxon>
        <taxon>Leotiomycetes</taxon>
        <taxon>Helotiales</taxon>
        <taxon>Dermateaceae</taxon>
        <taxon>Coleophoma</taxon>
    </lineage>
</organism>
<dbReference type="InterPro" id="IPR014710">
    <property type="entry name" value="RmlC-like_jellyroll"/>
</dbReference>
<feature type="compositionally biased region" description="Polar residues" evidence="1">
    <location>
        <begin position="217"/>
        <end position="237"/>
    </location>
</feature>
<dbReference type="SUPFAM" id="SSF51182">
    <property type="entry name" value="RmlC-like cupins"/>
    <property type="match status" value="1"/>
</dbReference>
<feature type="compositionally biased region" description="Basic and acidic residues" evidence="1">
    <location>
        <begin position="143"/>
        <end position="155"/>
    </location>
</feature>
<dbReference type="AlphaFoldDB" id="A0A3D8T971"/>
<dbReference type="Proteomes" id="UP000256328">
    <property type="component" value="Unassembled WGS sequence"/>
</dbReference>
<comment type="caution">
    <text evidence="2">The sequence shown here is derived from an EMBL/GenBank/DDBJ whole genome shotgun (WGS) entry which is preliminary data.</text>
</comment>
<feature type="region of interest" description="Disordered" evidence="1">
    <location>
        <begin position="85"/>
        <end position="200"/>
    </location>
</feature>
<gene>
    <name evidence="2" type="ORF">BP5796_00849</name>
</gene>
<evidence type="ECO:0000313" key="2">
    <source>
        <dbReference type="EMBL" id="RDW95086.1"/>
    </source>
</evidence>
<feature type="compositionally biased region" description="Basic and acidic residues" evidence="1">
    <location>
        <begin position="85"/>
        <end position="97"/>
    </location>
</feature>
<accession>A0A3D8T971</accession>
<sequence>MSEQFHNKSAPGQAGADPTSQQAYQRSKRGREAKAESLNNREKQYEIRKDILKRKIETAKRQHIYFHDEDFHVVDTNDVTDKFEGFASDHDAAEKPNKQTGPAKALEEVDIKSSDKSSRREELQARKNKRKEKKRNARAKHRLEKDSEKGVRDVNSRSIKADGTSNSKHKSKEALTRPNVQTDNAATRSEDIKELMTASPLGKYHDALIASIKRGKPSTSPQLGTQASDVNTKNPDPQQKEIESKAIQKANSNGGRCSKSQSSITHKPAGTKTKSKKRKAAGQRNLDPDDFAALASMTNKPKLSKTPGSGQDMAMGSHDLKATVITKAEGFITEETAPDLNNFSDNHEPLLKKGNAGTAITSGFPTSVKKMKGDTQSIHDKAIKEKKNNTSKGWETTGRFRGLVKRDPNASDDEEINESLAFSSHYLLERPKGVNIDRLNFQVQRIPTNISHISTPCSRSMQICSVVQGQVHVTLCNQKFALEENGMWRVKAGEKCMARNVDDTDAVIHITTVHY</sequence>
<feature type="region of interest" description="Disordered" evidence="1">
    <location>
        <begin position="1"/>
        <end position="47"/>
    </location>
</feature>
<dbReference type="InterPro" id="IPR011051">
    <property type="entry name" value="RmlC_Cupin_sf"/>
</dbReference>
<evidence type="ECO:0000256" key="1">
    <source>
        <dbReference type="SAM" id="MobiDB-lite"/>
    </source>
</evidence>
<feature type="compositionally biased region" description="Basic residues" evidence="1">
    <location>
        <begin position="126"/>
        <end position="142"/>
    </location>
</feature>
<feature type="compositionally biased region" description="Polar residues" evidence="1">
    <location>
        <begin position="178"/>
        <end position="187"/>
    </location>
</feature>
<feature type="region of interest" description="Disordered" evidence="1">
    <location>
        <begin position="215"/>
        <end position="292"/>
    </location>
</feature>
<keyword evidence="3" id="KW-1185">Reference proteome</keyword>
<dbReference type="EMBL" id="PDLN01000001">
    <property type="protein sequence ID" value="RDW95086.1"/>
    <property type="molecule type" value="Genomic_DNA"/>
</dbReference>
<dbReference type="Gene3D" id="2.60.120.10">
    <property type="entry name" value="Jelly Rolls"/>
    <property type="match status" value="1"/>
</dbReference>
<feature type="compositionally biased region" description="Polar residues" evidence="1">
    <location>
        <begin position="249"/>
        <end position="265"/>
    </location>
</feature>